<reference evidence="8" key="1">
    <citation type="journal article" date="2019" name="Int. J. Syst. Evol. Microbiol.">
        <title>The Global Catalogue of Microorganisms (GCM) 10K type strain sequencing project: providing services to taxonomists for standard genome sequencing and annotation.</title>
        <authorList>
            <consortium name="The Broad Institute Genomics Platform"/>
            <consortium name="The Broad Institute Genome Sequencing Center for Infectious Disease"/>
            <person name="Wu L."/>
            <person name="Ma J."/>
        </authorList>
    </citation>
    <scope>NUCLEOTIDE SEQUENCE [LARGE SCALE GENOMIC DNA]</scope>
    <source>
        <strain evidence="8">JCM 14326</strain>
    </source>
</reference>
<dbReference type="Gene3D" id="3.40.190.10">
    <property type="entry name" value="Periplasmic binding protein-like II"/>
    <property type="match status" value="1"/>
</dbReference>
<dbReference type="InterPro" id="IPR050490">
    <property type="entry name" value="Bact_solute-bd_prot1"/>
</dbReference>
<evidence type="ECO:0000256" key="5">
    <source>
        <dbReference type="ARBA" id="ARBA00023288"/>
    </source>
</evidence>
<organism evidence="7 8">
    <name type="scientific">Myceligenerans crystallogenes</name>
    <dbReference type="NCBI Taxonomy" id="316335"/>
    <lineage>
        <taxon>Bacteria</taxon>
        <taxon>Bacillati</taxon>
        <taxon>Actinomycetota</taxon>
        <taxon>Actinomycetes</taxon>
        <taxon>Micrococcales</taxon>
        <taxon>Promicromonosporaceae</taxon>
        <taxon>Myceligenerans</taxon>
    </lineage>
</organism>
<keyword evidence="1" id="KW-1003">Cell membrane</keyword>
<dbReference type="Proteomes" id="UP001501094">
    <property type="component" value="Unassembled WGS sequence"/>
</dbReference>
<evidence type="ECO:0000256" key="1">
    <source>
        <dbReference type="ARBA" id="ARBA00022475"/>
    </source>
</evidence>
<evidence type="ECO:0000256" key="3">
    <source>
        <dbReference type="ARBA" id="ARBA00023136"/>
    </source>
</evidence>
<dbReference type="PANTHER" id="PTHR43649">
    <property type="entry name" value="ARABINOSE-BINDING PROTEIN-RELATED"/>
    <property type="match status" value="1"/>
</dbReference>
<gene>
    <name evidence="7" type="ORF">GCM10009751_31490</name>
</gene>
<evidence type="ECO:0000256" key="6">
    <source>
        <dbReference type="SAM" id="SignalP"/>
    </source>
</evidence>
<protein>
    <submittedName>
        <fullName evidence="7">Extracellular solute-binding protein</fullName>
    </submittedName>
</protein>
<comment type="caution">
    <text evidence="7">The sequence shown here is derived from an EMBL/GenBank/DDBJ whole genome shotgun (WGS) entry which is preliminary data.</text>
</comment>
<keyword evidence="3" id="KW-0472">Membrane</keyword>
<dbReference type="EMBL" id="BAAANL010000006">
    <property type="protein sequence ID" value="GAA1870149.1"/>
    <property type="molecule type" value="Genomic_DNA"/>
</dbReference>
<evidence type="ECO:0000313" key="8">
    <source>
        <dbReference type="Proteomes" id="UP001501094"/>
    </source>
</evidence>
<proteinExistence type="predicted"/>
<sequence>MTTHTRERSTRPTRRAVATVAALGVSMLALGACTPGASTDSEAADSPYGFAAVEQQADAPLTVWVDASRQPAADAFVKANPDVPVTIETYDGGADGSGSFQTKVQAFDQAGSGWPDVVFSTQNNDAAWASQGDDPFAAPLDKGYFEQSFLDGFTEGALAPLTVDGTVYGLRNDLAPTVTWYDESLMERFGYTVPTTWEEYQALGEKVAAEHPGYIVGTVGDAFAEEIYFWGGKAPVNTVVDSGTFSTDTSDPHAQDMAAMIDELLDAGVLAQESVFTPEFVQKYTGKVLMLPGPVWYSGALFDNPDSLAAEPGTVAAGLPLAWEGEEPAAGNVGGGTWFVSRHSANLEAAEKFLEFVTSDERYQVDLAPGLPAYEAAADKWLAKQAESGFFAGDFRANVSTAATQIWDGWGYPRFSQEAVWAKTVTPRLAAGESLVDLLPQWQEAIENEAQVNGYTIK</sequence>
<evidence type="ECO:0000256" key="2">
    <source>
        <dbReference type="ARBA" id="ARBA00022729"/>
    </source>
</evidence>
<feature type="chain" id="PRO_5045478078" evidence="6">
    <location>
        <begin position="32"/>
        <end position="458"/>
    </location>
</feature>
<keyword evidence="5" id="KW-0449">Lipoprotein</keyword>
<dbReference type="PANTHER" id="PTHR43649:SF33">
    <property type="entry name" value="POLYGALACTURONAN_RHAMNOGALACTURONAN-BINDING PROTEIN YTCQ"/>
    <property type="match status" value="1"/>
</dbReference>
<keyword evidence="4" id="KW-0564">Palmitate</keyword>
<evidence type="ECO:0000256" key="4">
    <source>
        <dbReference type="ARBA" id="ARBA00023139"/>
    </source>
</evidence>
<dbReference type="Pfam" id="PF01547">
    <property type="entry name" value="SBP_bac_1"/>
    <property type="match status" value="1"/>
</dbReference>
<evidence type="ECO:0000313" key="7">
    <source>
        <dbReference type="EMBL" id="GAA1870149.1"/>
    </source>
</evidence>
<keyword evidence="2 6" id="KW-0732">Signal</keyword>
<dbReference type="InterPro" id="IPR006059">
    <property type="entry name" value="SBP"/>
</dbReference>
<accession>A0ABP4ZSJ2</accession>
<keyword evidence="8" id="KW-1185">Reference proteome</keyword>
<feature type="signal peptide" evidence="6">
    <location>
        <begin position="1"/>
        <end position="31"/>
    </location>
</feature>
<dbReference type="SUPFAM" id="SSF53850">
    <property type="entry name" value="Periplasmic binding protein-like II"/>
    <property type="match status" value="1"/>
</dbReference>
<dbReference type="PROSITE" id="PS51257">
    <property type="entry name" value="PROKAR_LIPOPROTEIN"/>
    <property type="match status" value="1"/>
</dbReference>
<name>A0ABP4ZSJ2_9MICO</name>
<dbReference type="RefSeq" id="WP_344104684.1">
    <property type="nucleotide sequence ID" value="NZ_BAAANL010000006.1"/>
</dbReference>